<evidence type="ECO:0000256" key="2">
    <source>
        <dbReference type="ARBA" id="ARBA00022692"/>
    </source>
</evidence>
<feature type="transmembrane region" description="Helical" evidence="7">
    <location>
        <begin position="7"/>
        <end position="25"/>
    </location>
</feature>
<dbReference type="RefSeq" id="WP_349431609.1">
    <property type="nucleotide sequence ID" value="NZ_CP157743.1"/>
</dbReference>
<evidence type="ECO:0000256" key="3">
    <source>
        <dbReference type="ARBA" id="ARBA00022801"/>
    </source>
</evidence>
<proteinExistence type="predicted"/>
<comment type="subcellular location">
    <subcellularLocation>
        <location evidence="1">Membrane</location>
        <topology evidence="1">Multi-pass membrane protein</topology>
    </subcellularLocation>
</comment>
<evidence type="ECO:0000256" key="7">
    <source>
        <dbReference type="SAM" id="Phobius"/>
    </source>
</evidence>
<evidence type="ECO:0000313" key="9">
    <source>
        <dbReference type="Proteomes" id="UP001225378"/>
    </source>
</evidence>
<dbReference type="PANTHER" id="PTHR34368">
    <property type="entry name" value="OS01G0962200 PROTEIN"/>
    <property type="match status" value="1"/>
</dbReference>
<keyword evidence="6" id="KW-0862">Zinc</keyword>
<dbReference type="PANTHER" id="PTHR34368:SF1">
    <property type="entry name" value="OS01G0962200 PROTEIN"/>
    <property type="match status" value="1"/>
</dbReference>
<dbReference type="AlphaFoldDB" id="A0AAU7NTS3"/>
<feature type="transmembrane region" description="Helical" evidence="7">
    <location>
        <begin position="113"/>
        <end position="131"/>
    </location>
</feature>
<protein>
    <submittedName>
        <fullName evidence="8">Ceramidase domain-containing protein</fullName>
    </submittedName>
</protein>
<keyword evidence="2 7" id="KW-0812">Transmembrane</keyword>
<evidence type="ECO:0000256" key="1">
    <source>
        <dbReference type="ARBA" id="ARBA00004141"/>
    </source>
</evidence>
<keyword evidence="9" id="KW-1185">Reference proteome</keyword>
<evidence type="ECO:0000256" key="5">
    <source>
        <dbReference type="ARBA" id="ARBA00023136"/>
    </source>
</evidence>
<name>A0AAU7NTS3_9GAMM</name>
<dbReference type="Pfam" id="PF05875">
    <property type="entry name" value="Ceramidase"/>
    <property type="match status" value="1"/>
</dbReference>
<dbReference type="GO" id="GO:0016811">
    <property type="term" value="F:hydrolase activity, acting on carbon-nitrogen (but not peptide) bonds, in linear amides"/>
    <property type="evidence" value="ECO:0007669"/>
    <property type="project" value="InterPro"/>
</dbReference>
<organism evidence="8 9">
    <name type="scientific">Methylomarinum roseum</name>
    <dbReference type="NCBI Taxonomy" id="3067653"/>
    <lineage>
        <taxon>Bacteria</taxon>
        <taxon>Pseudomonadati</taxon>
        <taxon>Pseudomonadota</taxon>
        <taxon>Gammaproteobacteria</taxon>
        <taxon>Methylococcales</taxon>
        <taxon>Methylococcaceae</taxon>
        <taxon>Methylomarinum</taxon>
    </lineage>
</organism>
<dbReference type="GO" id="GO:0016020">
    <property type="term" value="C:membrane"/>
    <property type="evidence" value="ECO:0007669"/>
    <property type="project" value="UniProtKB-SubCell"/>
</dbReference>
<sequence>MRMNNRFIVAMLGALVIIFVAMMLVTEPLPQNSAYHQLADQRAWLMVPNFLDIVSNLPFALVGIAGLCLCLANKTSSTALSWPVFFVGLFLTAIGSSYYHWFPNNQRLVWDRLPMTLCFTSLFVAMLTENASVHHEKAWLPIALLLGLASVLYWRYSGDLRFYAFIQFGVLASIPVILLRYKSRYSHRHYLLYGLLWYGLAKLFELNDQRIFSLTDQLISGHTLKHLSAGAATFCVYRMLKNRRRLYRQ</sequence>
<accession>A0AAU7NTS3</accession>
<feature type="transmembrane region" description="Helical" evidence="7">
    <location>
        <begin position="162"/>
        <end position="181"/>
    </location>
</feature>
<feature type="transmembrane region" description="Helical" evidence="7">
    <location>
        <begin position="53"/>
        <end position="72"/>
    </location>
</feature>
<reference evidence="8 9" key="1">
    <citation type="journal article" date="2024" name="Microbiology">
        <title>Methylomarinum rosea sp. nov., a novel halophilic methanotrophic bacterium from the hypersaline Lake Elton.</title>
        <authorList>
            <person name="Suleimanov R.Z."/>
            <person name="Oshkin I.Y."/>
            <person name="Danilova O.V."/>
            <person name="Suzina N.E."/>
            <person name="Dedysh S.N."/>
        </authorList>
    </citation>
    <scope>NUCLEOTIDE SEQUENCE [LARGE SCALE GENOMIC DNA]</scope>
    <source>
        <strain evidence="8 9">Ch1-1</strain>
    </source>
</reference>
<keyword evidence="4 7" id="KW-1133">Transmembrane helix</keyword>
<feature type="transmembrane region" description="Helical" evidence="7">
    <location>
        <begin position="79"/>
        <end position="101"/>
    </location>
</feature>
<feature type="transmembrane region" description="Helical" evidence="7">
    <location>
        <begin position="138"/>
        <end position="156"/>
    </location>
</feature>
<comment type="cofactor">
    <cofactor evidence="6">
        <name>Zn(2+)</name>
        <dbReference type="ChEBI" id="CHEBI:29105"/>
    </cofactor>
</comment>
<dbReference type="Proteomes" id="UP001225378">
    <property type="component" value="Chromosome"/>
</dbReference>
<dbReference type="InterPro" id="IPR008901">
    <property type="entry name" value="ACER"/>
</dbReference>
<evidence type="ECO:0000313" key="8">
    <source>
        <dbReference type="EMBL" id="XBS20400.1"/>
    </source>
</evidence>
<keyword evidence="5 7" id="KW-0472">Membrane</keyword>
<evidence type="ECO:0000256" key="4">
    <source>
        <dbReference type="ARBA" id="ARBA00022989"/>
    </source>
</evidence>
<dbReference type="KEGG" id="mech:Q9L42_018940"/>
<keyword evidence="3" id="KW-0378">Hydrolase</keyword>
<dbReference type="EMBL" id="CP157743">
    <property type="protein sequence ID" value="XBS20400.1"/>
    <property type="molecule type" value="Genomic_DNA"/>
</dbReference>
<keyword evidence="6" id="KW-0479">Metal-binding</keyword>
<dbReference type="GO" id="GO:0006672">
    <property type="term" value="P:ceramide metabolic process"/>
    <property type="evidence" value="ECO:0007669"/>
    <property type="project" value="InterPro"/>
</dbReference>
<evidence type="ECO:0000256" key="6">
    <source>
        <dbReference type="PIRSR" id="PIRSR608901-2"/>
    </source>
</evidence>
<feature type="binding site" evidence="6">
    <location>
        <position position="100"/>
    </location>
    <ligand>
        <name>Zn(2+)</name>
        <dbReference type="ChEBI" id="CHEBI:29105"/>
        <note>catalytic</note>
    </ligand>
</feature>
<gene>
    <name evidence="8" type="ORF">Q9L42_018940</name>
</gene>